<protein>
    <submittedName>
        <fullName evidence="2">Uncharacterized protein</fullName>
    </submittedName>
</protein>
<keyword evidence="1" id="KW-0812">Transmembrane</keyword>
<reference evidence="2" key="1">
    <citation type="submission" date="2014-09" db="EMBL/GenBank/DDBJ databases">
        <authorList>
            <person name="Magalhaes I.L.F."/>
            <person name="Oliveira U."/>
            <person name="Santos F.R."/>
            <person name="Vidigal T.H.D.A."/>
            <person name="Brescovit A.D."/>
            <person name="Santos A.J."/>
        </authorList>
    </citation>
    <scope>NUCLEOTIDE SEQUENCE</scope>
    <source>
        <tissue evidence="2">Shoot tissue taken approximately 20 cm above the soil surface</tissue>
    </source>
</reference>
<name>A0A0A9GI58_ARUDO</name>
<evidence type="ECO:0000313" key="2">
    <source>
        <dbReference type="EMBL" id="JAE24142.1"/>
    </source>
</evidence>
<evidence type="ECO:0000256" key="1">
    <source>
        <dbReference type="SAM" id="Phobius"/>
    </source>
</evidence>
<sequence>MSPHTLQVWTWVLLLLWYACLPTSYKIGMHERLLNFPFENRRFL</sequence>
<dbReference type="EMBL" id="GBRH01173754">
    <property type="protein sequence ID" value="JAE24142.1"/>
    <property type="molecule type" value="Transcribed_RNA"/>
</dbReference>
<organism evidence="2">
    <name type="scientific">Arundo donax</name>
    <name type="common">Giant reed</name>
    <name type="synonym">Donax arundinaceus</name>
    <dbReference type="NCBI Taxonomy" id="35708"/>
    <lineage>
        <taxon>Eukaryota</taxon>
        <taxon>Viridiplantae</taxon>
        <taxon>Streptophyta</taxon>
        <taxon>Embryophyta</taxon>
        <taxon>Tracheophyta</taxon>
        <taxon>Spermatophyta</taxon>
        <taxon>Magnoliopsida</taxon>
        <taxon>Liliopsida</taxon>
        <taxon>Poales</taxon>
        <taxon>Poaceae</taxon>
        <taxon>PACMAD clade</taxon>
        <taxon>Arundinoideae</taxon>
        <taxon>Arundineae</taxon>
        <taxon>Arundo</taxon>
    </lineage>
</organism>
<feature type="transmembrane region" description="Helical" evidence="1">
    <location>
        <begin position="6"/>
        <end position="25"/>
    </location>
</feature>
<accession>A0A0A9GI58</accession>
<dbReference type="AlphaFoldDB" id="A0A0A9GI58"/>
<keyword evidence="1" id="KW-0472">Membrane</keyword>
<proteinExistence type="predicted"/>
<keyword evidence="1" id="KW-1133">Transmembrane helix</keyword>
<reference evidence="2" key="2">
    <citation type="journal article" date="2015" name="Data Brief">
        <title>Shoot transcriptome of the giant reed, Arundo donax.</title>
        <authorList>
            <person name="Barrero R.A."/>
            <person name="Guerrero F.D."/>
            <person name="Moolhuijzen P."/>
            <person name="Goolsby J.A."/>
            <person name="Tidwell J."/>
            <person name="Bellgard S.E."/>
            <person name="Bellgard M.I."/>
        </authorList>
    </citation>
    <scope>NUCLEOTIDE SEQUENCE</scope>
    <source>
        <tissue evidence="2">Shoot tissue taken approximately 20 cm above the soil surface</tissue>
    </source>
</reference>